<dbReference type="InterPro" id="IPR038322">
    <property type="entry name" value="Pex19_C_sf"/>
</dbReference>
<dbReference type="Pfam" id="PF04614">
    <property type="entry name" value="Pex19"/>
    <property type="match status" value="1"/>
</dbReference>
<dbReference type="GO" id="GO:0045046">
    <property type="term" value="P:protein import into peroxisome membrane"/>
    <property type="evidence" value="ECO:0007669"/>
    <property type="project" value="TreeGrafter"/>
</dbReference>
<dbReference type="PANTHER" id="PTHR12774">
    <property type="entry name" value="PEROXISOMAL BIOGENESIS FACTOR 19"/>
    <property type="match status" value="1"/>
</dbReference>
<sequence>MTTPPSNAGKPAAPPPAKPEEEDLDELDDLLDQFTPAPVPAPTSTSTAKAPSTPPADAFTEDFEAALAREMEAMMRGESTESTNGDMAAAWQKLLIGDLEGTTNPQEDMDDLFKNLGVNTDGAHSEDDAFQRTIRQAMDKLKTSDENAKASGSADDLAELLKQLGEGGQDEDGLQGMIEGMMGQLMSKEILYEPLVEMNDKFPAYFVEHPDLPEADVKKYKAQQAIVKQLVDIYQKPNYSDDNPETNKEVLRLMNEMQELGSPPTEIMGEVPAGFDFNSPEGMAKMMDADGCVVA</sequence>
<dbReference type="PANTHER" id="PTHR12774:SF2">
    <property type="entry name" value="PEROXISOMAL BIOGENESIS FACTOR 19"/>
    <property type="match status" value="1"/>
</dbReference>
<dbReference type="GO" id="GO:0033328">
    <property type="term" value="F:peroxisome membrane targeting sequence binding"/>
    <property type="evidence" value="ECO:0007669"/>
    <property type="project" value="TreeGrafter"/>
</dbReference>
<dbReference type="EMBL" id="CYGV01001001">
    <property type="protein sequence ID" value="CUA69817.1"/>
    <property type="molecule type" value="Genomic_DNA"/>
</dbReference>
<dbReference type="Gene3D" id="1.20.120.900">
    <property type="entry name" value="Pex19, mPTS binding domain"/>
    <property type="match status" value="1"/>
</dbReference>
<dbReference type="InterPro" id="IPR006708">
    <property type="entry name" value="Pex19"/>
</dbReference>
<feature type="compositionally biased region" description="Acidic residues" evidence="1">
    <location>
        <begin position="20"/>
        <end position="31"/>
    </location>
</feature>
<feature type="compositionally biased region" description="Low complexity" evidence="1">
    <location>
        <begin position="42"/>
        <end position="51"/>
    </location>
</feature>
<reference evidence="2 3" key="1">
    <citation type="submission" date="2015-07" db="EMBL/GenBank/DDBJ databases">
        <authorList>
            <person name="Noorani M."/>
        </authorList>
    </citation>
    <scope>NUCLEOTIDE SEQUENCE [LARGE SCALE GENOMIC DNA]</scope>
    <source>
        <strain evidence="2">BBA 69670</strain>
    </source>
</reference>
<evidence type="ECO:0000313" key="2">
    <source>
        <dbReference type="EMBL" id="CUA69817.1"/>
    </source>
</evidence>
<name>A0A0K6FUT7_9AGAM</name>
<keyword evidence="3" id="KW-1185">Reference proteome</keyword>
<evidence type="ECO:0000313" key="3">
    <source>
        <dbReference type="Proteomes" id="UP000044841"/>
    </source>
</evidence>
<dbReference type="Proteomes" id="UP000044841">
    <property type="component" value="Unassembled WGS sequence"/>
</dbReference>
<dbReference type="AlphaFoldDB" id="A0A0K6FUT7"/>
<feature type="region of interest" description="Disordered" evidence="1">
    <location>
        <begin position="1"/>
        <end position="60"/>
    </location>
</feature>
<organism evidence="2 3">
    <name type="scientific">Rhizoctonia solani</name>
    <dbReference type="NCBI Taxonomy" id="456999"/>
    <lineage>
        <taxon>Eukaryota</taxon>
        <taxon>Fungi</taxon>
        <taxon>Dikarya</taxon>
        <taxon>Basidiomycota</taxon>
        <taxon>Agaricomycotina</taxon>
        <taxon>Agaricomycetes</taxon>
        <taxon>Cantharellales</taxon>
        <taxon>Ceratobasidiaceae</taxon>
        <taxon>Rhizoctonia</taxon>
    </lineage>
</organism>
<evidence type="ECO:0000256" key="1">
    <source>
        <dbReference type="SAM" id="MobiDB-lite"/>
    </source>
</evidence>
<accession>A0A0K6FUT7</accession>
<gene>
    <name evidence="2" type="ORF">RSOLAG22IIIB_04069</name>
</gene>
<dbReference type="GO" id="GO:0005778">
    <property type="term" value="C:peroxisomal membrane"/>
    <property type="evidence" value="ECO:0007669"/>
    <property type="project" value="TreeGrafter"/>
</dbReference>
<protein>
    <submittedName>
        <fullName evidence="2">Peroxisome biogenesis protein 19-1</fullName>
    </submittedName>
</protein>
<proteinExistence type="predicted"/>